<gene>
    <name evidence="1" type="ORF">SAMN04488518_10186</name>
</gene>
<organism evidence="1 2">
    <name type="scientific">Pseudovibrio ascidiaceicola</name>
    <dbReference type="NCBI Taxonomy" id="285279"/>
    <lineage>
        <taxon>Bacteria</taxon>
        <taxon>Pseudomonadati</taxon>
        <taxon>Pseudomonadota</taxon>
        <taxon>Alphaproteobacteria</taxon>
        <taxon>Hyphomicrobiales</taxon>
        <taxon>Stappiaceae</taxon>
        <taxon>Pseudovibrio</taxon>
    </lineage>
</organism>
<evidence type="ECO:0000313" key="2">
    <source>
        <dbReference type="Proteomes" id="UP000199598"/>
    </source>
</evidence>
<dbReference type="EMBL" id="FOSK01000001">
    <property type="protein sequence ID" value="SFJ87812.1"/>
    <property type="molecule type" value="Genomic_DNA"/>
</dbReference>
<keyword evidence="2" id="KW-1185">Reference proteome</keyword>
<accession>A0A1I3UY64</accession>
<sequence length="65" mass="7217">MCFKVCERKKQVGSQTPAPSAVALNTHNSTISVSFLTLKSCQKVGTLIFLKDFFRDKTIFSESCV</sequence>
<proteinExistence type="predicted"/>
<name>A0A1I3UY64_9HYPH</name>
<evidence type="ECO:0000313" key="1">
    <source>
        <dbReference type="EMBL" id="SFJ87812.1"/>
    </source>
</evidence>
<dbReference type="Proteomes" id="UP000199598">
    <property type="component" value="Unassembled WGS sequence"/>
</dbReference>
<reference evidence="1 2" key="1">
    <citation type="submission" date="2016-10" db="EMBL/GenBank/DDBJ databases">
        <authorList>
            <person name="Varghese N."/>
            <person name="Submissions S."/>
        </authorList>
    </citation>
    <scope>NUCLEOTIDE SEQUENCE [LARGE SCALE GENOMIC DNA]</scope>
    <source>
        <strain evidence="1 2">DSM 16392</strain>
    </source>
</reference>
<protein>
    <submittedName>
        <fullName evidence="1">Uncharacterized protein</fullName>
    </submittedName>
</protein>
<comment type="caution">
    <text evidence="1">The sequence shown here is derived from an EMBL/GenBank/DDBJ whole genome shotgun (WGS) entry which is preliminary data.</text>
</comment>